<evidence type="ECO:0000313" key="3">
    <source>
        <dbReference type="EMBL" id="MBV7266288.1"/>
    </source>
</evidence>
<gene>
    <name evidence="3" type="ORF">KCG45_08865</name>
</gene>
<protein>
    <submittedName>
        <fullName evidence="3">Molecular chaperone</fullName>
    </submittedName>
</protein>
<evidence type="ECO:0000313" key="4">
    <source>
        <dbReference type="Proteomes" id="UP000699975"/>
    </source>
</evidence>
<evidence type="ECO:0000259" key="2">
    <source>
        <dbReference type="Pfam" id="PF00345"/>
    </source>
</evidence>
<dbReference type="InterPro" id="IPR050643">
    <property type="entry name" value="Periplasmic_pilus_chap"/>
</dbReference>
<feature type="chain" id="PRO_5047448682" evidence="1">
    <location>
        <begin position="28"/>
        <end position="243"/>
    </location>
</feature>
<dbReference type="InterPro" id="IPR016147">
    <property type="entry name" value="Pili_assmbl_chaperone_N"/>
</dbReference>
<proteinExistence type="predicted"/>
<feature type="domain" description="Pili assembly chaperone N-terminal" evidence="2">
    <location>
        <begin position="44"/>
        <end position="141"/>
    </location>
</feature>
<dbReference type="Pfam" id="PF00345">
    <property type="entry name" value="PapD_N"/>
    <property type="match status" value="1"/>
</dbReference>
<reference evidence="3 4" key="1">
    <citation type="submission" date="2021-04" db="EMBL/GenBank/DDBJ databases">
        <authorList>
            <person name="Pira H."/>
            <person name="Risdian C."/>
            <person name="Wink J."/>
        </authorList>
    </citation>
    <scope>NUCLEOTIDE SEQUENCE [LARGE SCALE GENOMIC DNA]</scope>
    <source>
        <strain evidence="3 4">WH131</strain>
    </source>
</reference>
<dbReference type="PANTHER" id="PTHR30251">
    <property type="entry name" value="PILUS ASSEMBLY CHAPERONE"/>
    <property type="match status" value="1"/>
</dbReference>
<feature type="signal peptide" evidence="1">
    <location>
        <begin position="1"/>
        <end position="27"/>
    </location>
</feature>
<organism evidence="3 4">
    <name type="scientific">Erythrobacter ani</name>
    <dbReference type="NCBI Taxonomy" id="2827235"/>
    <lineage>
        <taxon>Bacteria</taxon>
        <taxon>Pseudomonadati</taxon>
        <taxon>Pseudomonadota</taxon>
        <taxon>Alphaproteobacteria</taxon>
        <taxon>Sphingomonadales</taxon>
        <taxon>Erythrobacteraceae</taxon>
        <taxon>Erythrobacter/Porphyrobacter group</taxon>
        <taxon>Erythrobacter</taxon>
    </lineage>
</organism>
<sequence length="243" mass="26454">MLDTKLKRALLLAMMAAPLAILSPAHAQRVDPMRFELEPSGAGTQTTLQVTNTRSFPITIEVVPNSLSIDENGNETLGPAEDDFLIFPPQAVIDAGASQAIRVRYIGEGALDSSKAYRIGINQLPIDMREGGESGVAVTVNFATLVNIVPANTRSNLTVREMTALEGGNWQMLVSNEGSRYARMSDLDIRLSQGERSLEVDSTETKGWFDKNLILPGSQLYVTMPAQEGFDPRETTITLVESQ</sequence>
<keyword evidence="1" id="KW-0732">Signal</keyword>
<accession>A0ABS6SPE1</accession>
<dbReference type="RefSeq" id="WP_218316905.1">
    <property type="nucleotide sequence ID" value="NZ_JAGSPB010000002.1"/>
</dbReference>
<dbReference type="EMBL" id="JAGSPB010000002">
    <property type="protein sequence ID" value="MBV7266288.1"/>
    <property type="molecule type" value="Genomic_DNA"/>
</dbReference>
<evidence type="ECO:0000256" key="1">
    <source>
        <dbReference type="SAM" id="SignalP"/>
    </source>
</evidence>
<dbReference type="Proteomes" id="UP000699975">
    <property type="component" value="Unassembled WGS sequence"/>
</dbReference>
<name>A0ABS6SPE1_9SPHN</name>
<comment type="caution">
    <text evidence="3">The sequence shown here is derived from an EMBL/GenBank/DDBJ whole genome shotgun (WGS) entry which is preliminary data.</text>
</comment>
<dbReference type="PANTHER" id="PTHR30251:SF4">
    <property type="entry name" value="SLR1668 PROTEIN"/>
    <property type="match status" value="1"/>
</dbReference>
<keyword evidence="4" id="KW-1185">Reference proteome</keyword>